<organism evidence="2 3">
    <name type="scientific">Candidatus Macondimonas diazotrophica</name>
    <dbReference type="NCBI Taxonomy" id="2305248"/>
    <lineage>
        <taxon>Bacteria</taxon>
        <taxon>Pseudomonadati</taxon>
        <taxon>Pseudomonadota</taxon>
        <taxon>Gammaproteobacteria</taxon>
        <taxon>Chromatiales</taxon>
        <taxon>Ectothiorhodospiraceae</taxon>
        <taxon>Candidatus Macondimonas</taxon>
    </lineage>
</organism>
<comment type="similarity">
    <text evidence="1">Belongs to the UbiK family.</text>
</comment>
<proteinExistence type="inferred from homology"/>
<dbReference type="PANTHER" id="PTHR38040:SF1">
    <property type="entry name" value="UBIQUINONE BIOSYNTHESIS ACCESSORY FACTOR UBIK"/>
    <property type="match status" value="1"/>
</dbReference>
<comment type="pathway">
    <text evidence="1">Cofactor biosynthesis; ubiquinone biosynthesis.</text>
</comment>
<keyword evidence="1" id="KW-0831">Ubiquinone biosynthesis</keyword>
<dbReference type="PANTHER" id="PTHR38040">
    <property type="entry name" value="UBIQUINONE BIOSYNTHESIS ACCESSORY FACTOR UBIK"/>
    <property type="match status" value="1"/>
</dbReference>
<sequence>MVHRGTQGGCVNNQQAWIHEISEQLAGHASTGPGLLRDDLARNFRALLQSAFARLDLVTREEFEIQQQVLARLRVQVTELERTVAALERAQP</sequence>
<reference evidence="2 3" key="1">
    <citation type="journal article" date="2019" name="ISME J.">
        <title>Candidatus Macondimonas diazotrophica, a novel gammaproteobacterial genus dominating crude-oil-contaminated coastal sediments.</title>
        <authorList>
            <person name="Karthikeyan S."/>
            <person name="Konstantinidis K."/>
        </authorList>
    </citation>
    <scope>NUCLEOTIDE SEQUENCE [LARGE SCALE GENOMIC DNA]</scope>
    <source>
        <strain evidence="2 3">KTK01</strain>
    </source>
</reference>
<keyword evidence="1" id="KW-0963">Cytoplasm</keyword>
<evidence type="ECO:0000313" key="2">
    <source>
        <dbReference type="EMBL" id="TFZ82087.1"/>
    </source>
</evidence>
<dbReference type="EMBL" id="SRIO01000012">
    <property type="protein sequence ID" value="TFZ82087.1"/>
    <property type="molecule type" value="Genomic_DNA"/>
</dbReference>
<dbReference type="AlphaFoldDB" id="A0A4Z0F8Y0"/>
<protein>
    <recommendedName>
        <fullName evidence="1">Ubiquinone biosynthesis accessory factor UbiK</fullName>
    </recommendedName>
</protein>
<comment type="function">
    <text evidence="1">Required for efficient ubiquinone (coenzyme Q) biosynthesis. UbiK is probably an accessory factor of Ubi enzymes and facilitates ubiquinone biosynthesis by acting as an assembly factor, a targeting factor, or both.</text>
</comment>
<dbReference type="Pfam" id="PF04380">
    <property type="entry name" value="BMFP"/>
    <property type="match status" value="1"/>
</dbReference>
<evidence type="ECO:0000256" key="1">
    <source>
        <dbReference type="HAMAP-Rule" id="MF_02216"/>
    </source>
</evidence>
<dbReference type="GO" id="GO:0006744">
    <property type="term" value="P:ubiquinone biosynthetic process"/>
    <property type="evidence" value="ECO:0007669"/>
    <property type="project" value="UniProtKB-UniRule"/>
</dbReference>
<accession>A0A4Z0F8Y0</accession>
<comment type="caution">
    <text evidence="2">The sequence shown here is derived from an EMBL/GenBank/DDBJ whole genome shotgun (WGS) entry which is preliminary data.</text>
</comment>
<dbReference type="UniPathway" id="UPA00232"/>
<comment type="subcellular location">
    <subcellularLocation>
        <location evidence="1">Cytoplasm</location>
    </subcellularLocation>
</comment>
<dbReference type="OrthoDB" id="5297354at2"/>
<name>A0A4Z0F8Y0_9GAMM</name>
<keyword evidence="1" id="KW-0175">Coiled coil</keyword>
<feature type="coiled-coil region" evidence="1">
    <location>
        <begin position="63"/>
        <end position="90"/>
    </location>
</feature>
<dbReference type="HAMAP" id="MF_02216">
    <property type="entry name" value="UbiK"/>
    <property type="match status" value="1"/>
</dbReference>
<gene>
    <name evidence="1" type="primary">ubiK</name>
    <name evidence="2" type="ORF">E4680_09605</name>
</gene>
<evidence type="ECO:0000313" key="3">
    <source>
        <dbReference type="Proteomes" id="UP000297890"/>
    </source>
</evidence>
<keyword evidence="3" id="KW-1185">Reference proteome</keyword>
<dbReference type="Proteomes" id="UP000297890">
    <property type="component" value="Unassembled WGS sequence"/>
</dbReference>
<dbReference type="InterPro" id="IPR007475">
    <property type="entry name" value="UbiK"/>
</dbReference>
<dbReference type="GO" id="GO:0005829">
    <property type="term" value="C:cytosol"/>
    <property type="evidence" value="ECO:0007669"/>
    <property type="project" value="TreeGrafter"/>
</dbReference>